<dbReference type="OrthoDB" id="25887at2759"/>
<feature type="domain" description="SEP" evidence="3">
    <location>
        <begin position="84"/>
        <end position="149"/>
    </location>
</feature>
<dbReference type="PROSITE" id="PS50033">
    <property type="entry name" value="UBX"/>
    <property type="match status" value="1"/>
</dbReference>
<dbReference type="Pfam" id="PF00789">
    <property type="entry name" value="UBX"/>
    <property type="match status" value="1"/>
</dbReference>
<feature type="region of interest" description="Disordered" evidence="1">
    <location>
        <begin position="1"/>
        <end position="61"/>
    </location>
</feature>
<dbReference type="PANTHER" id="PTHR23333">
    <property type="entry name" value="UBX DOMAIN CONTAINING PROTEIN"/>
    <property type="match status" value="1"/>
</dbReference>
<comment type="caution">
    <text evidence="4">The sequence shown here is derived from an EMBL/GenBank/DDBJ whole genome shotgun (WGS) entry which is preliminary data.</text>
</comment>
<dbReference type="EMBL" id="JAGRRH010000013">
    <property type="protein sequence ID" value="KAG7359455.1"/>
    <property type="molecule type" value="Genomic_DNA"/>
</dbReference>
<keyword evidence="5" id="KW-1185">Reference proteome</keyword>
<evidence type="ECO:0000256" key="1">
    <source>
        <dbReference type="SAM" id="MobiDB-lite"/>
    </source>
</evidence>
<dbReference type="Proteomes" id="UP000693970">
    <property type="component" value="Unassembled WGS sequence"/>
</dbReference>
<protein>
    <submittedName>
        <fullName evidence="4">SEP domain containing protein</fullName>
    </submittedName>
</protein>
<dbReference type="GO" id="GO:0000045">
    <property type="term" value="P:autophagosome assembly"/>
    <property type="evidence" value="ECO:0007669"/>
    <property type="project" value="TreeGrafter"/>
</dbReference>
<dbReference type="GO" id="GO:0043130">
    <property type="term" value="F:ubiquitin binding"/>
    <property type="evidence" value="ECO:0007669"/>
    <property type="project" value="TreeGrafter"/>
</dbReference>
<dbReference type="SMART" id="SM00553">
    <property type="entry name" value="SEP"/>
    <property type="match status" value="1"/>
</dbReference>
<organism evidence="4 5">
    <name type="scientific">Nitzschia inconspicua</name>
    <dbReference type="NCBI Taxonomy" id="303405"/>
    <lineage>
        <taxon>Eukaryota</taxon>
        <taxon>Sar</taxon>
        <taxon>Stramenopiles</taxon>
        <taxon>Ochrophyta</taxon>
        <taxon>Bacillariophyta</taxon>
        <taxon>Bacillariophyceae</taxon>
        <taxon>Bacillariophycidae</taxon>
        <taxon>Bacillariales</taxon>
        <taxon>Bacillariaceae</taxon>
        <taxon>Nitzschia</taxon>
    </lineage>
</organism>
<reference evidence="4" key="1">
    <citation type="journal article" date="2021" name="Sci. Rep.">
        <title>Diploid genomic architecture of Nitzschia inconspicua, an elite biomass production diatom.</title>
        <authorList>
            <person name="Oliver A."/>
            <person name="Podell S."/>
            <person name="Pinowska A."/>
            <person name="Traller J.C."/>
            <person name="Smith S.R."/>
            <person name="McClure R."/>
            <person name="Beliaev A."/>
            <person name="Bohutskyi P."/>
            <person name="Hill E.A."/>
            <person name="Rabines A."/>
            <person name="Zheng H."/>
            <person name="Allen L.Z."/>
            <person name="Kuo A."/>
            <person name="Grigoriev I.V."/>
            <person name="Allen A.E."/>
            <person name="Hazlebeck D."/>
            <person name="Allen E.E."/>
        </authorList>
    </citation>
    <scope>NUCLEOTIDE SEQUENCE</scope>
    <source>
        <strain evidence="4">Hildebrandi</strain>
    </source>
</reference>
<dbReference type="SMART" id="SM00166">
    <property type="entry name" value="UBX"/>
    <property type="match status" value="1"/>
</dbReference>
<proteinExistence type="predicted"/>
<dbReference type="GO" id="GO:0031468">
    <property type="term" value="P:nuclear membrane reassembly"/>
    <property type="evidence" value="ECO:0007669"/>
    <property type="project" value="TreeGrafter"/>
</dbReference>
<dbReference type="GO" id="GO:0043161">
    <property type="term" value="P:proteasome-mediated ubiquitin-dependent protein catabolic process"/>
    <property type="evidence" value="ECO:0007669"/>
    <property type="project" value="TreeGrafter"/>
</dbReference>
<dbReference type="AlphaFoldDB" id="A0A9K3PTR4"/>
<accession>A0A9K3PTR4</accession>
<evidence type="ECO:0000313" key="5">
    <source>
        <dbReference type="Proteomes" id="UP000693970"/>
    </source>
</evidence>
<name>A0A9K3PTR4_9STRA</name>
<dbReference type="GO" id="GO:0005829">
    <property type="term" value="C:cytosol"/>
    <property type="evidence" value="ECO:0007669"/>
    <property type="project" value="TreeGrafter"/>
</dbReference>
<dbReference type="CDD" id="cd01770">
    <property type="entry name" value="UBX_UBXN2"/>
    <property type="match status" value="1"/>
</dbReference>
<evidence type="ECO:0000259" key="3">
    <source>
        <dbReference type="PROSITE" id="PS51399"/>
    </source>
</evidence>
<reference evidence="4" key="2">
    <citation type="submission" date="2021-04" db="EMBL/GenBank/DDBJ databases">
        <authorList>
            <person name="Podell S."/>
        </authorList>
    </citation>
    <scope>NUCLEOTIDE SEQUENCE</scope>
    <source>
        <strain evidence="4">Hildebrandi</strain>
    </source>
</reference>
<dbReference type="GO" id="GO:0061025">
    <property type="term" value="P:membrane fusion"/>
    <property type="evidence" value="ECO:0007669"/>
    <property type="project" value="TreeGrafter"/>
</dbReference>
<dbReference type="PROSITE" id="PS51399">
    <property type="entry name" value="SEP"/>
    <property type="match status" value="1"/>
</dbReference>
<dbReference type="InterPro" id="IPR012989">
    <property type="entry name" value="SEP_domain"/>
</dbReference>
<evidence type="ECO:0000313" key="4">
    <source>
        <dbReference type="EMBL" id="KAG7359455.1"/>
    </source>
</evidence>
<feature type="domain" description="UBX" evidence="2">
    <location>
        <begin position="193"/>
        <end position="268"/>
    </location>
</feature>
<evidence type="ECO:0000259" key="2">
    <source>
        <dbReference type="PROSITE" id="PS50033"/>
    </source>
</evidence>
<gene>
    <name evidence="4" type="ORF">IV203_034553</name>
</gene>
<dbReference type="PANTHER" id="PTHR23333:SF20">
    <property type="entry name" value="NSFL1 COFACTOR P47"/>
    <property type="match status" value="1"/>
</dbReference>
<dbReference type="Pfam" id="PF08059">
    <property type="entry name" value="SEP"/>
    <property type="match status" value="1"/>
</dbReference>
<dbReference type="GO" id="GO:0005634">
    <property type="term" value="C:nucleus"/>
    <property type="evidence" value="ECO:0007669"/>
    <property type="project" value="TreeGrafter"/>
</dbReference>
<sequence>MSNIRGLFDGKKDADSDDDSKGSNNRFVGGISSQGGGSGLAVQPNFDEEGGGGPSGRSTQDSIFNLAEDAASAGGENGDGSVEAVRRTITMYRDGFVVDDGPYRRLDDPANATFLRHLAMGKTPPELVEDAGSSGITVGLIDKRSEEYVETFRSFSGAGNTLGGAGTASASATGSTVGVFDPATLPETPPVNESQPTTTIAVRLPNGQRKVVKVNLSMTVLEVATHIRPMMPDPTPFRLVAGFPPKPLEDSTATVEAAGLKGAQIQVKNA</sequence>
<dbReference type="GO" id="GO:0007030">
    <property type="term" value="P:Golgi organization"/>
    <property type="evidence" value="ECO:0007669"/>
    <property type="project" value="TreeGrafter"/>
</dbReference>
<dbReference type="InterPro" id="IPR001012">
    <property type="entry name" value="UBX_dom"/>
</dbReference>